<dbReference type="InterPro" id="IPR037015">
    <property type="entry name" value="APT_N_sf"/>
</dbReference>
<evidence type="ECO:0000313" key="2">
    <source>
        <dbReference type="EMBL" id="PQJ84227.1"/>
    </source>
</evidence>
<evidence type="ECO:0000313" key="3">
    <source>
        <dbReference type="Proteomes" id="UP000239263"/>
    </source>
</evidence>
<proteinExistence type="predicted"/>
<dbReference type="InterPro" id="IPR016187">
    <property type="entry name" value="CTDL_fold"/>
</dbReference>
<dbReference type="AlphaFoldDB" id="A0A2S7X1X6"/>
<keyword evidence="1" id="KW-0732">Signal</keyword>
<dbReference type="OrthoDB" id="5579173at2"/>
<feature type="chain" id="PRO_5015615110" evidence="1">
    <location>
        <begin position="24"/>
        <end position="535"/>
    </location>
</feature>
<organism evidence="2 3">
    <name type="scientific">Aliivibrio sifiae</name>
    <dbReference type="NCBI Taxonomy" id="566293"/>
    <lineage>
        <taxon>Bacteria</taxon>
        <taxon>Pseudomonadati</taxon>
        <taxon>Pseudomonadota</taxon>
        <taxon>Gammaproteobacteria</taxon>
        <taxon>Vibrionales</taxon>
        <taxon>Vibrionaceae</taxon>
        <taxon>Aliivibrio</taxon>
    </lineage>
</organism>
<protein>
    <submittedName>
        <fullName evidence="2">Uncharacterized protein</fullName>
    </submittedName>
</protein>
<dbReference type="SUPFAM" id="SSF56436">
    <property type="entry name" value="C-type lectin-like"/>
    <property type="match status" value="1"/>
</dbReference>
<comment type="caution">
    <text evidence="2">The sequence shown here is derived from an EMBL/GenBank/DDBJ whole genome shotgun (WGS) entry which is preliminary data.</text>
</comment>
<gene>
    <name evidence="2" type="ORF">BTO22_11780</name>
</gene>
<sequence>MKYIQIKVTIYALFCFISSQSAANTTDVEITNDAMLVSYHGGVCPSDYTIMPVETARENRLSIGNNLMGQYEILKLAGGYVITGSGHGYDIKLGSAYHPVCVANKISNIAPSNINQNAIPDNIEDINSELSNSVITDLSNVYIDNYEIYPEGAGGAIPNQIYANGIMQSQVTVRARLKHNNESGALITTPITDINSAISTDGKKINFIRLYTKLGEPYDPNKKIEIAIDGEHVGLESTSWKASRQENKYEKSILSIREGNQESSYLEPEIYTLDNGWHTFTYWVTTTKATASGLDMQICARIGNENGVNLADTCRGKNYEHISYAPIAAIPIPNYIKSDFIISDNRFYHNDHQRVDLREITITPKKPNIKIADIYINAIPYNQPRASTTRIENMSLVARYTETYNAQPGQRRLKGASLFVMNKYGNESYKDVQLKGYDYWNETNSEFYPSSVELHPNANNITFLSTTFYNHFIAAHSYIGWNLDPLRYGNNNYFSPEQKNNVKARDQYGNAFDIKFNYSNDYFNIDDIHTINSIW</sequence>
<feature type="signal peptide" evidence="1">
    <location>
        <begin position="1"/>
        <end position="23"/>
    </location>
</feature>
<dbReference type="EMBL" id="MSCO01000002">
    <property type="protein sequence ID" value="PQJ84227.1"/>
    <property type="molecule type" value="Genomic_DNA"/>
</dbReference>
<accession>A0A2S7X1X6</accession>
<dbReference type="Gene3D" id="3.10.40.10">
    <property type="entry name" value="Aerolysin/Pertussis toxin (APT), N-terminal domain"/>
    <property type="match status" value="1"/>
</dbReference>
<reference evidence="2 3" key="1">
    <citation type="submission" date="2016-12" db="EMBL/GenBank/DDBJ databases">
        <title>Diversity of luminous bacteria.</title>
        <authorList>
            <person name="Yoshizawa S."/>
            <person name="Kogure K."/>
        </authorList>
    </citation>
    <scope>NUCLEOTIDE SEQUENCE [LARGE SCALE GENOMIC DNA]</scope>
    <source>
        <strain evidence="2 3">ATCC 33715</strain>
    </source>
</reference>
<dbReference type="Proteomes" id="UP000239263">
    <property type="component" value="Unassembled WGS sequence"/>
</dbReference>
<evidence type="ECO:0000256" key="1">
    <source>
        <dbReference type="SAM" id="SignalP"/>
    </source>
</evidence>
<dbReference type="RefSeq" id="WP_105055704.1">
    <property type="nucleotide sequence ID" value="NZ_CAWNRT010000002.1"/>
</dbReference>
<name>A0A2S7X1X6_9GAMM</name>